<organism evidence="1">
    <name type="scientific">marine sediment metagenome</name>
    <dbReference type="NCBI Taxonomy" id="412755"/>
    <lineage>
        <taxon>unclassified sequences</taxon>
        <taxon>metagenomes</taxon>
        <taxon>ecological metagenomes</taxon>
    </lineage>
</organism>
<protein>
    <submittedName>
        <fullName evidence="1">Uncharacterized protein</fullName>
    </submittedName>
</protein>
<reference evidence="1" key="1">
    <citation type="journal article" date="2015" name="Nature">
        <title>Complex archaea that bridge the gap between prokaryotes and eukaryotes.</title>
        <authorList>
            <person name="Spang A."/>
            <person name="Saw J.H."/>
            <person name="Jorgensen S.L."/>
            <person name="Zaremba-Niedzwiedzka K."/>
            <person name="Martijn J."/>
            <person name="Lind A.E."/>
            <person name="van Eijk R."/>
            <person name="Schleper C."/>
            <person name="Guy L."/>
            <person name="Ettema T.J."/>
        </authorList>
    </citation>
    <scope>NUCLEOTIDE SEQUENCE</scope>
</reference>
<comment type="caution">
    <text evidence="1">The sequence shown here is derived from an EMBL/GenBank/DDBJ whole genome shotgun (WGS) entry which is preliminary data.</text>
</comment>
<dbReference type="AlphaFoldDB" id="A0A0F9K8R8"/>
<proteinExistence type="predicted"/>
<gene>
    <name evidence="1" type="ORF">LCGC14_1360970</name>
</gene>
<evidence type="ECO:0000313" key="1">
    <source>
        <dbReference type="EMBL" id="KKM78338.1"/>
    </source>
</evidence>
<sequence length="68" mass="7745">MGVDIIEDEKMKDLEQVDFKIPDNSIYIGFCVEGKNYAKCVKLDNDLWDGEVKGLLAHALDQLKRMGK</sequence>
<name>A0A0F9K8R8_9ZZZZ</name>
<dbReference type="EMBL" id="LAZR01008505">
    <property type="protein sequence ID" value="KKM78338.1"/>
    <property type="molecule type" value="Genomic_DNA"/>
</dbReference>
<accession>A0A0F9K8R8</accession>